<organism evidence="2">
    <name type="scientific">Oryza punctata</name>
    <name type="common">Red rice</name>
    <dbReference type="NCBI Taxonomy" id="4537"/>
    <lineage>
        <taxon>Eukaryota</taxon>
        <taxon>Viridiplantae</taxon>
        <taxon>Streptophyta</taxon>
        <taxon>Embryophyta</taxon>
        <taxon>Tracheophyta</taxon>
        <taxon>Spermatophyta</taxon>
        <taxon>Magnoliopsida</taxon>
        <taxon>Liliopsida</taxon>
        <taxon>Poales</taxon>
        <taxon>Poaceae</taxon>
        <taxon>BOP clade</taxon>
        <taxon>Oryzoideae</taxon>
        <taxon>Oryzeae</taxon>
        <taxon>Oryzinae</taxon>
        <taxon>Oryza</taxon>
    </lineage>
</organism>
<reference evidence="2" key="2">
    <citation type="submission" date="2018-05" db="EMBL/GenBank/DDBJ databases">
        <title>OpunRS2 (Oryza punctata Reference Sequence Version 2).</title>
        <authorList>
            <person name="Zhang J."/>
            <person name="Kudrna D."/>
            <person name="Lee S."/>
            <person name="Talag J."/>
            <person name="Welchert J."/>
            <person name="Wing R.A."/>
        </authorList>
    </citation>
    <scope>NUCLEOTIDE SEQUENCE [LARGE SCALE GENOMIC DNA]</scope>
</reference>
<dbReference type="HOGENOM" id="CLU_2149996_0_0_1"/>
<protein>
    <submittedName>
        <fullName evidence="2">Uncharacterized protein</fullName>
    </submittedName>
</protein>
<accession>A0A0E0M119</accession>
<evidence type="ECO:0000313" key="2">
    <source>
        <dbReference type="EnsemblPlants" id="OPUNC09G08370.1"/>
    </source>
</evidence>
<evidence type="ECO:0000256" key="1">
    <source>
        <dbReference type="SAM" id="MobiDB-lite"/>
    </source>
</evidence>
<dbReference type="AlphaFoldDB" id="A0A0E0M119"/>
<evidence type="ECO:0000313" key="3">
    <source>
        <dbReference type="Proteomes" id="UP000026962"/>
    </source>
</evidence>
<proteinExistence type="predicted"/>
<dbReference type="EnsemblPlants" id="OPUNC09G08370.1">
    <property type="protein sequence ID" value="OPUNC09G08370.1"/>
    <property type="gene ID" value="OPUNC09G08370"/>
</dbReference>
<feature type="region of interest" description="Disordered" evidence="1">
    <location>
        <begin position="48"/>
        <end position="68"/>
    </location>
</feature>
<reference evidence="2" key="1">
    <citation type="submission" date="2015-04" db="UniProtKB">
        <authorList>
            <consortium name="EnsemblPlants"/>
        </authorList>
    </citation>
    <scope>IDENTIFICATION</scope>
</reference>
<name>A0A0E0M119_ORYPU</name>
<keyword evidence="3" id="KW-1185">Reference proteome</keyword>
<dbReference type="Gramene" id="OPUNC09G08370.1">
    <property type="protein sequence ID" value="OPUNC09G08370.1"/>
    <property type="gene ID" value="OPUNC09G08370"/>
</dbReference>
<sequence length="112" mass="12559">MSFGNRNITSEPWYCITKFNAVVKVEKRTGSVCNDAVCCDLQENYPMTKGKENNKSTSPNRFVKGGEETHSREAGVVITISTLLWFDGNTIQNNSVNQERVGPTRKTRREAA</sequence>
<dbReference type="Proteomes" id="UP000026962">
    <property type="component" value="Chromosome 9"/>
</dbReference>